<keyword evidence="1" id="KW-1133">Transmembrane helix</keyword>
<sequence length="215" mass="24084">MVTLKDFFSFQKNRFFWINLIAMIVVIIAVCWGTLYGLDIYTHHGESYVVPNVKNKSMLEAEKSLNAQQLKAIIVDSSYVKGMPAGMVLEQTPVGGSRVKEGRAVYLTVTTSDVPLVKLPDLIDNSSLRQAAAKLKSIGFRLTEPEYIAGEQDWVYGIKYRGRTLQTGDKVPHEALLTLCVGNKKLQDSLAVDSFSIQTEMNTEEDQPQVDDSWF</sequence>
<feature type="domain" description="PASTA" evidence="2">
    <location>
        <begin position="45"/>
        <end position="111"/>
    </location>
</feature>
<dbReference type="Proteomes" id="UP000283855">
    <property type="component" value="Unassembled WGS sequence"/>
</dbReference>
<feature type="transmembrane region" description="Helical" evidence="1">
    <location>
        <begin position="15"/>
        <end position="38"/>
    </location>
</feature>
<accession>A0A413SYK2</accession>
<evidence type="ECO:0000313" key="3">
    <source>
        <dbReference type="EMBL" id="RHA74828.1"/>
    </source>
</evidence>
<dbReference type="AlphaFoldDB" id="A0A413SYK2"/>
<dbReference type="InterPro" id="IPR005543">
    <property type="entry name" value="PASTA_dom"/>
</dbReference>
<dbReference type="RefSeq" id="WP_022276792.1">
    <property type="nucleotide sequence ID" value="NZ_CABJGD010000020.1"/>
</dbReference>
<gene>
    <name evidence="3" type="ORF">DW921_09860</name>
</gene>
<dbReference type="Gene3D" id="3.30.10.20">
    <property type="match status" value="1"/>
</dbReference>
<dbReference type="EMBL" id="QSFT01000020">
    <property type="protein sequence ID" value="RHA74828.1"/>
    <property type="molecule type" value="Genomic_DNA"/>
</dbReference>
<evidence type="ECO:0000313" key="4">
    <source>
        <dbReference type="Proteomes" id="UP000283855"/>
    </source>
</evidence>
<dbReference type="Pfam" id="PF03793">
    <property type="entry name" value="PASTA"/>
    <property type="match status" value="1"/>
</dbReference>
<reference evidence="3 4" key="1">
    <citation type="submission" date="2018-08" db="EMBL/GenBank/DDBJ databases">
        <title>A genome reference for cultivated species of the human gut microbiota.</title>
        <authorList>
            <person name="Zou Y."/>
            <person name="Xue W."/>
            <person name="Luo G."/>
        </authorList>
    </citation>
    <scope>NUCLEOTIDE SEQUENCE [LARGE SCALE GENOMIC DNA]</scope>
    <source>
        <strain evidence="3 4">AM42-38</strain>
    </source>
</reference>
<dbReference type="SUPFAM" id="SSF54184">
    <property type="entry name" value="Penicillin-binding protein 2x (pbp-2x), c-terminal domain"/>
    <property type="match status" value="1"/>
</dbReference>
<dbReference type="PROSITE" id="PS51178">
    <property type="entry name" value="PASTA"/>
    <property type="match status" value="1"/>
</dbReference>
<keyword evidence="1" id="KW-0812">Transmembrane</keyword>
<comment type="caution">
    <text evidence="3">The sequence shown here is derived from an EMBL/GenBank/DDBJ whole genome shotgun (WGS) entry which is preliminary data.</text>
</comment>
<keyword evidence="1" id="KW-0472">Membrane</keyword>
<dbReference type="CDD" id="cd06577">
    <property type="entry name" value="PASTA_pknB"/>
    <property type="match status" value="1"/>
</dbReference>
<name>A0A413SYK2_9BACT</name>
<dbReference type="SMART" id="SM00740">
    <property type="entry name" value="PASTA"/>
    <property type="match status" value="1"/>
</dbReference>
<evidence type="ECO:0000259" key="2">
    <source>
        <dbReference type="PROSITE" id="PS51178"/>
    </source>
</evidence>
<organism evidence="3 4">
    <name type="scientific">Phocaeicola coprophilus</name>
    <dbReference type="NCBI Taxonomy" id="387090"/>
    <lineage>
        <taxon>Bacteria</taxon>
        <taxon>Pseudomonadati</taxon>
        <taxon>Bacteroidota</taxon>
        <taxon>Bacteroidia</taxon>
        <taxon>Bacteroidales</taxon>
        <taxon>Bacteroidaceae</taxon>
        <taxon>Phocaeicola</taxon>
    </lineage>
</organism>
<proteinExistence type="predicted"/>
<evidence type="ECO:0000256" key="1">
    <source>
        <dbReference type="SAM" id="Phobius"/>
    </source>
</evidence>
<protein>
    <submittedName>
        <fullName evidence="3">PASTA domain-containing protein</fullName>
    </submittedName>
</protein>